<comment type="caution">
    <text evidence="3">The sequence shown here is derived from an EMBL/GenBank/DDBJ whole genome shotgun (WGS) entry which is preliminary data.</text>
</comment>
<dbReference type="Proteomes" id="UP000765509">
    <property type="component" value="Unassembled WGS sequence"/>
</dbReference>
<sequence length="469" mass="55264">MLPIHRVTLSLLFSLRIRASIWKDNFLDKSCNEANWSPKNHYQPKLVEMDLLSNIDKKDDTAGEVTINRQPEMEFHNRPPFPQPFYPANPYTNPYVWKPYSFVARYPMQTPTIFDTYRERVLSNSHNALMTRPFTALTRETSSKLDKGKSPHSQNSERFPVIPKGDIFKDTPVSLEHFESKSQSPEASNKTILHMKEGQVFMQWTLNRAIWAFPYRFPINLYWSILSLHTTRAQKELGEHESLELSDFQMMLDQFCVKLHKDFSASGQLKWKRSAGKKLIKYVKSSTQESLLYIRLINDVFQPTLFKAEEVPVKQLDAFSLFRTFWETIFLEQNYPSEWEEKVKLVKSDFLKGPQFRPHGAYYAAWDLTEIWMMCRWPLLYEWFGGKGIQSISFIEFLQDRVLFIYNKFRSPKSLQKLEKNSKIYDCPGYPRISYQIGIQSIPKIFQKKRKVEGFSNIEKSSKSSKKLL</sequence>
<evidence type="ECO:0000313" key="4">
    <source>
        <dbReference type="Proteomes" id="UP000765509"/>
    </source>
</evidence>
<organism evidence="3 4">
    <name type="scientific">Austropuccinia psidii MF-1</name>
    <dbReference type="NCBI Taxonomy" id="1389203"/>
    <lineage>
        <taxon>Eukaryota</taxon>
        <taxon>Fungi</taxon>
        <taxon>Dikarya</taxon>
        <taxon>Basidiomycota</taxon>
        <taxon>Pucciniomycotina</taxon>
        <taxon>Pucciniomycetes</taxon>
        <taxon>Pucciniales</taxon>
        <taxon>Sphaerophragmiaceae</taxon>
        <taxon>Austropuccinia</taxon>
    </lineage>
</organism>
<feature type="chain" id="PRO_5040351406" evidence="2">
    <location>
        <begin position="20"/>
        <end position="469"/>
    </location>
</feature>
<evidence type="ECO:0000256" key="2">
    <source>
        <dbReference type="SAM" id="SignalP"/>
    </source>
</evidence>
<dbReference type="AlphaFoldDB" id="A0A9Q3DGI8"/>
<reference evidence="3" key="1">
    <citation type="submission" date="2021-03" db="EMBL/GenBank/DDBJ databases">
        <title>Draft genome sequence of rust myrtle Austropuccinia psidii MF-1, a brazilian biotype.</title>
        <authorList>
            <person name="Quecine M.C."/>
            <person name="Pachon D.M.R."/>
            <person name="Bonatelli M.L."/>
            <person name="Correr F.H."/>
            <person name="Franceschini L.M."/>
            <person name="Leite T.F."/>
            <person name="Margarido G.R.A."/>
            <person name="Almeida C.A."/>
            <person name="Ferrarezi J.A."/>
            <person name="Labate C.A."/>
        </authorList>
    </citation>
    <scope>NUCLEOTIDE SEQUENCE</scope>
    <source>
        <strain evidence="3">MF-1</strain>
    </source>
</reference>
<protein>
    <submittedName>
        <fullName evidence="3">Uncharacterized protein</fullName>
    </submittedName>
</protein>
<feature type="region of interest" description="Disordered" evidence="1">
    <location>
        <begin position="140"/>
        <end position="161"/>
    </location>
</feature>
<gene>
    <name evidence="3" type="ORF">O181_042499</name>
</gene>
<accession>A0A9Q3DGI8</accession>
<name>A0A9Q3DGI8_9BASI</name>
<dbReference type="EMBL" id="AVOT02017011">
    <property type="protein sequence ID" value="MBW0502784.1"/>
    <property type="molecule type" value="Genomic_DNA"/>
</dbReference>
<feature type="signal peptide" evidence="2">
    <location>
        <begin position="1"/>
        <end position="19"/>
    </location>
</feature>
<keyword evidence="4" id="KW-1185">Reference proteome</keyword>
<keyword evidence="2" id="KW-0732">Signal</keyword>
<evidence type="ECO:0000256" key="1">
    <source>
        <dbReference type="SAM" id="MobiDB-lite"/>
    </source>
</evidence>
<proteinExistence type="predicted"/>
<evidence type="ECO:0000313" key="3">
    <source>
        <dbReference type="EMBL" id="MBW0502784.1"/>
    </source>
</evidence>